<dbReference type="EMBL" id="BARS01004018">
    <property type="protein sequence ID" value="GAF71778.1"/>
    <property type="molecule type" value="Genomic_DNA"/>
</dbReference>
<comment type="caution">
    <text evidence="1">The sequence shown here is derived from an EMBL/GenBank/DDBJ whole genome shotgun (WGS) entry which is preliminary data.</text>
</comment>
<evidence type="ECO:0000313" key="1">
    <source>
        <dbReference type="EMBL" id="GAF71778.1"/>
    </source>
</evidence>
<organism evidence="1">
    <name type="scientific">marine sediment metagenome</name>
    <dbReference type="NCBI Taxonomy" id="412755"/>
    <lineage>
        <taxon>unclassified sequences</taxon>
        <taxon>metagenomes</taxon>
        <taxon>ecological metagenomes</taxon>
    </lineage>
</organism>
<reference evidence="1" key="1">
    <citation type="journal article" date="2014" name="Front. Microbiol.">
        <title>High frequency of phylogenetically diverse reductive dehalogenase-homologous genes in deep subseafloor sedimentary metagenomes.</title>
        <authorList>
            <person name="Kawai M."/>
            <person name="Futagami T."/>
            <person name="Toyoda A."/>
            <person name="Takaki Y."/>
            <person name="Nishi S."/>
            <person name="Hori S."/>
            <person name="Arai W."/>
            <person name="Tsubouchi T."/>
            <person name="Morono Y."/>
            <person name="Uchiyama I."/>
            <person name="Ito T."/>
            <person name="Fujiyama A."/>
            <person name="Inagaki F."/>
            <person name="Takami H."/>
        </authorList>
    </citation>
    <scope>NUCLEOTIDE SEQUENCE</scope>
    <source>
        <strain evidence="1">Expedition CK06-06</strain>
    </source>
</reference>
<gene>
    <name evidence="1" type="ORF">S01H1_07834</name>
</gene>
<dbReference type="AlphaFoldDB" id="X0RSN2"/>
<evidence type="ECO:0008006" key="2">
    <source>
        <dbReference type="Google" id="ProtNLM"/>
    </source>
</evidence>
<name>X0RSN2_9ZZZZ</name>
<feature type="non-terminal residue" evidence="1">
    <location>
        <position position="1"/>
    </location>
</feature>
<feature type="non-terminal residue" evidence="1">
    <location>
        <position position="464"/>
    </location>
</feature>
<accession>X0RSN2</accession>
<dbReference type="Gene3D" id="2.60.120.260">
    <property type="entry name" value="Galactose-binding domain-like"/>
    <property type="match status" value="1"/>
</dbReference>
<protein>
    <recommendedName>
        <fullName evidence="2">CBM-cenC domain-containing protein</fullName>
    </recommendedName>
</protein>
<proteinExistence type="predicted"/>
<sequence>DDTLTIRRITITWPQKIASYELELGDPLFTAADAAGGSISHLEVVERPIGPEHIPISSRGWSHDLVFSAFDHDTVAWAAGDLTTADGTVYHIVLSSTMNMVDITYVYLDIDSSIVALQITDDATVAIGANKILVAVCSPVAAGKDATFQAFGGGALGLFVAENIAANEINANHIGANTIIVSAANIDTAVLTNVHWSTAVGDRLSVEKLSIGLSPIFNLADGLMLFNGFSELERDGANWYWWSTGRQRATVTGAIHQVQGRWQGTRALVVEPGTLTNKITNPSFEVNNTDGWTYDAGGGTGAVRLTTSRYVGSASNALRAGNAASSYAVGDSVVVADGETIVVSCFALLAAATPGDMVLQLHDVTSGITRDSQAMTKNGSWEYLEASWTNDTGVNKTCYLRMKNDEQDNATYLVYDACMCVHDLDYGPRYFDGSMGNGYAWTGVAHNSTSTMTKTTVDLNAYAA</sequence>